<dbReference type="InterPro" id="IPR011994">
    <property type="entry name" value="Cytidylate_kinase_dom"/>
</dbReference>
<proteinExistence type="inferred from homology"/>
<evidence type="ECO:0000256" key="4">
    <source>
        <dbReference type="ARBA" id="ARBA00022741"/>
    </source>
</evidence>
<dbReference type="Pfam" id="PF02224">
    <property type="entry name" value="Cytidylate_kin"/>
    <property type="match status" value="1"/>
</dbReference>
<evidence type="ECO:0000256" key="5">
    <source>
        <dbReference type="ARBA" id="ARBA00022777"/>
    </source>
</evidence>
<reference evidence="10" key="2">
    <citation type="journal article" date="2021" name="PeerJ">
        <title>Extensive microbial diversity within the chicken gut microbiome revealed by metagenomics and culture.</title>
        <authorList>
            <person name="Gilroy R."/>
            <person name="Ravi A."/>
            <person name="Getino M."/>
            <person name="Pursley I."/>
            <person name="Horton D.L."/>
            <person name="Alikhan N.F."/>
            <person name="Baker D."/>
            <person name="Gharbi K."/>
            <person name="Hall N."/>
            <person name="Watson M."/>
            <person name="Adriaenssens E.M."/>
            <person name="Foster-Nyarko E."/>
            <person name="Jarju S."/>
            <person name="Secka A."/>
            <person name="Antonio M."/>
            <person name="Oren A."/>
            <person name="Chaudhuri R.R."/>
            <person name="La Ragione R."/>
            <person name="Hildebrand F."/>
            <person name="Pallen M.J."/>
        </authorList>
    </citation>
    <scope>NUCLEOTIDE SEQUENCE</scope>
    <source>
        <strain evidence="10">1063</strain>
    </source>
</reference>
<evidence type="ECO:0000256" key="3">
    <source>
        <dbReference type="ARBA" id="ARBA00022679"/>
    </source>
</evidence>
<dbReference type="InterPro" id="IPR003136">
    <property type="entry name" value="Cytidylate_kin"/>
</dbReference>
<feature type="non-terminal residue" evidence="10">
    <location>
        <position position="135"/>
    </location>
</feature>
<dbReference type="GO" id="GO:0036431">
    <property type="term" value="F:dCMP kinase activity"/>
    <property type="evidence" value="ECO:0007669"/>
    <property type="project" value="InterPro"/>
</dbReference>
<gene>
    <name evidence="10" type="primary">cmk</name>
    <name evidence="10" type="ORF">IAD51_02125</name>
</gene>
<dbReference type="CDD" id="cd02020">
    <property type="entry name" value="CMPK"/>
    <property type="match status" value="1"/>
</dbReference>
<evidence type="ECO:0000256" key="8">
    <source>
        <dbReference type="ARBA" id="ARBA00048478"/>
    </source>
</evidence>
<dbReference type="GO" id="GO:0005524">
    <property type="term" value="F:ATP binding"/>
    <property type="evidence" value="ECO:0007669"/>
    <property type="project" value="UniProtKB-KW"/>
</dbReference>
<dbReference type="Proteomes" id="UP000824088">
    <property type="component" value="Unassembled WGS sequence"/>
</dbReference>
<keyword evidence="6" id="KW-0067">ATP-binding</keyword>
<keyword evidence="3 10" id="KW-0808">Transferase</keyword>
<dbReference type="EMBL" id="DVMN01000035">
    <property type="protein sequence ID" value="HIU21023.1"/>
    <property type="molecule type" value="Genomic_DNA"/>
</dbReference>
<dbReference type="AlphaFoldDB" id="A0A9D1L2M1"/>
<keyword evidence="4" id="KW-0547">Nucleotide-binding</keyword>
<evidence type="ECO:0000259" key="9">
    <source>
        <dbReference type="Pfam" id="PF02224"/>
    </source>
</evidence>
<evidence type="ECO:0000256" key="7">
    <source>
        <dbReference type="ARBA" id="ARBA00047615"/>
    </source>
</evidence>
<evidence type="ECO:0000256" key="6">
    <source>
        <dbReference type="ARBA" id="ARBA00022840"/>
    </source>
</evidence>
<evidence type="ECO:0000256" key="2">
    <source>
        <dbReference type="ARBA" id="ARBA00012906"/>
    </source>
</evidence>
<evidence type="ECO:0000256" key="1">
    <source>
        <dbReference type="ARBA" id="ARBA00009427"/>
    </source>
</evidence>
<comment type="catalytic activity">
    <reaction evidence="7">
        <text>dCMP + ATP = dCDP + ADP</text>
        <dbReference type="Rhea" id="RHEA:25094"/>
        <dbReference type="ChEBI" id="CHEBI:30616"/>
        <dbReference type="ChEBI" id="CHEBI:57566"/>
        <dbReference type="ChEBI" id="CHEBI:58593"/>
        <dbReference type="ChEBI" id="CHEBI:456216"/>
        <dbReference type="EC" id="2.7.4.25"/>
    </reaction>
</comment>
<dbReference type="EC" id="2.7.4.25" evidence="2"/>
<comment type="catalytic activity">
    <reaction evidence="8">
        <text>CMP + ATP = CDP + ADP</text>
        <dbReference type="Rhea" id="RHEA:11600"/>
        <dbReference type="ChEBI" id="CHEBI:30616"/>
        <dbReference type="ChEBI" id="CHEBI:58069"/>
        <dbReference type="ChEBI" id="CHEBI:60377"/>
        <dbReference type="ChEBI" id="CHEBI:456216"/>
        <dbReference type="EC" id="2.7.4.25"/>
    </reaction>
</comment>
<dbReference type="NCBIfam" id="TIGR00017">
    <property type="entry name" value="cmk"/>
    <property type="match status" value="1"/>
</dbReference>
<accession>A0A9D1L2M1</accession>
<feature type="domain" description="Cytidylate kinase" evidence="9">
    <location>
        <begin position="4"/>
        <end position="135"/>
    </location>
</feature>
<dbReference type="InterPro" id="IPR027417">
    <property type="entry name" value="P-loop_NTPase"/>
</dbReference>
<evidence type="ECO:0000313" key="10">
    <source>
        <dbReference type="EMBL" id="HIU21023.1"/>
    </source>
</evidence>
<organism evidence="10 11">
    <name type="scientific">Candidatus Limadaptatus stercorigallinarum</name>
    <dbReference type="NCBI Taxonomy" id="2840845"/>
    <lineage>
        <taxon>Bacteria</taxon>
        <taxon>Bacillati</taxon>
        <taxon>Bacillota</taxon>
        <taxon>Clostridia</taxon>
        <taxon>Eubacteriales</taxon>
        <taxon>Candidatus Limadaptatus</taxon>
    </lineage>
</organism>
<evidence type="ECO:0000313" key="11">
    <source>
        <dbReference type="Proteomes" id="UP000824088"/>
    </source>
</evidence>
<comment type="similarity">
    <text evidence="1">Belongs to the cytidylate kinase family. Type 1 subfamily.</text>
</comment>
<dbReference type="Gene3D" id="3.40.50.300">
    <property type="entry name" value="P-loop containing nucleotide triphosphate hydrolases"/>
    <property type="match status" value="1"/>
</dbReference>
<sequence>MINIAIDGPAGAGKSTIAKAVAGKLGIIYLDTGAMYRSVAYLVLKRGADVKDEAAVAEVLSDLDMDIRYEGGAQQIYVNGENVTPYLRAPHMSKAASDVSALPVVRYKMVELQREFARTHDVVLDGRDIGTFVLP</sequence>
<dbReference type="GO" id="GO:0006139">
    <property type="term" value="P:nucleobase-containing compound metabolic process"/>
    <property type="evidence" value="ECO:0007669"/>
    <property type="project" value="InterPro"/>
</dbReference>
<comment type="caution">
    <text evidence="10">The sequence shown here is derived from an EMBL/GenBank/DDBJ whole genome shotgun (WGS) entry which is preliminary data.</text>
</comment>
<keyword evidence="5 10" id="KW-0418">Kinase</keyword>
<dbReference type="SUPFAM" id="SSF52540">
    <property type="entry name" value="P-loop containing nucleoside triphosphate hydrolases"/>
    <property type="match status" value="1"/>
</dbReference>
<name>A0A9D1L2M1_9FIRM</name>
<protein>
    <recommendedName>
        <fullName evidence="2">(d)CMP kinase</fullName>
        <ecNumber evidence="2">2.7.4.25</ecNumber>
    </recommendedName>
</protein>
<reference evidence="10" key="1">
    <citation type="submission" date="2020-10" db="EMBL/GenBank/DDBJ databases">
        <authorList>
            <person name="Gilroy R."/>
        </authorList>
    </citation>
    <scope>NUCLEOTIDE SEQUENCE</scope>
    <source>
        <strain evidence="10">1063</strain>
    </source>
</reference>